<gene>
    <name evidence="1" type="ORF">EGT67_17735</name>
</gene>
<name>A0A438BBQ4_9NOCA</name>
<protein>
    <submittedName>
        <fullName evidence="1">Uncharacterized protein</fullName>
    </submittedName>
</protein>
<organism evidence="1 2">
    <name type="scientific">Prescottella agglutinans</name>
    <dbReference type="NCBI Taxonomy" id="1644129"/>
    <lineage>
        <taxon>Bacteria</taxon>
        <taxon>Bacillati</taxon>
        <taxon>Actinomycetota</taxon>
        <taxon>Actinomycetes</taxon>
        <taxon>Mycobacteriales</taxon>
        <taxon>Nocardiaceae</taxon>
        <taxon>Prescottella</taxon>
    </lineage>
</organism>
<evidence type="ECO:0000313" key="1">
    <source>
        <dbReference type="EMBL" id="RVW08352.1"/>
    </source>
</evidence>
<keyword evidence="2" id="KW-1185">Reference proteome</keyword>
<dbReference type="AlphaFoldDB" id="A0A438BBQ4"/>
<accession>A0A438BBQ4</accession>
<dbReference type="OrthoDB" id="4471562at2"/>
<proteinExistence type="predicted"/>
<sequence length="124" mass="13029">MNTESVWSGLGVAAQSGNLVLERGTASRCATKCGELIDQLDGLRDSAVRLAKIDGFGSLPSGLALAAKFERKASGGDYALDQAIADHIRTVAEIRDVFLQIEARYTEAEEANTAATTAVGSQIN</sequence>
<dbReference type="Proteomes" id="UP000286208">
    <property type="component" value="Unassembled WGS sequence"/>
</dbReference>
<dbReference type="EMBL" id="RKLP01000009">
    <property type="protein sequence ID" value="RVW08352.1"/>
    <property type="molecule type" value="Genomic_DNA"/>
</dbReference>
<dbReference type="RefSeq" id="WP_127917406.1">
    <property type="nucleotide sequence ID" value="NZ_RKLP01000009.1"/>
</dbReference>
<comment type="caution">
    <text evidence="1">The sequence shown here is derived from an EMBL/GenBank/DDBJ whole genome shotgun (WGS) entry which is preliminary data.</text>
</comment>
<evidence type="ECO:0000313" key="2">
    <source>
        <dbReference type="Proteomes" id="UP000286208"/>
    </source>
</evidence>
<reference evidence="1 2" key="1">
    <citation type="submission" date="2018-11" db="EMBL/GenBank/DDBJ databases">
        <title>Rhodococcus spongicola sp. nov. and Rhodococcus xishaensis sp. nov. from marine sponges.</title>
        <authorList>
            <person name="Li L."/>
            <person name="Lin H.W."/>
        </authorList>
    </citation>
    <scope>NUCLEOTIDE SEQUENCE [LARGE SCALE GENOMIC DNA]</scope>
    <source>
        <strain evidence="1 2">CCTCC AB2014297</strain>
    </source>
</reference>